<evidence type="ECO:0000313" key="2">
    <source>
        <dbReference type="Proteomes" id="UP000807353"/>
    </source>
</evidence>
<proteinExistence type="predicted"/>
<comment type="caution">
    <text evidence="1">The sequence shown here is derived from an EMBL/GenBank/DDBJ whole genome shotgun (WGS) entry which is preliminary data.</text>
</comment>
<accession>A0A9P5YJD9</accession>
<reference evidence="1" key="1">
    <citation type="submission" date="2020-11" db="EMBL/GenBank/DDBJ databases">
        <authorList>
            <consortium name="DOE Joint Genome Institute"/>
            <person name="Ahrendt S."/>
            <person name="Riley R."/>
            <person name="Andreopoulos W."/>
            <person name="Labutti K."/>
            <person name="Pangilinan J."/>
            <person name="Ruiz-Duenas F.J."/>
            <person name="Barrasa J.M."/>
            <person name="Sanchez-Garcia M."/>
            <person name="Camarero S."/>
            <person name="Miyauchi S."/>
            <person name="Serrano A."/>
            <person name="Linde D."/>
            <person name="Babiker R."/>
            <person name="Drula E."/>
            <person name="Ayuso-Fernandez I."/>
            <person name="Pacheco R."/>
            <person name="Padilla G."/>
            <person name="Ferreira P."/>
            <person name="Barriuso J."/>
            <person name="Kellner H."/>
            <person name="Castanera R."/>
            <person name="Alfaro M."/>
            <person name="Ramirez L."/>
            <person name="Pisabarro A.G."/>
            <person name="Kuo A."/>
            <person name="Tritt A."/>
            <person name="Lipzen A."/>
            <person name="He G."/>
            <person name="Yan M."/>
            <person name="Ng V."/>
            <person name="Cullen D."/>
            <person name="Martin F."/>
            <person name="Rosso M.-N."/>
            <person name="Henrissat B."/>
            <person name="Hibbett D."/>
            <person name="Martinez A.T."/>
            <person name="Grigoriev I.V."/>
        </authorList>
    </citation>
    <scope>NUCLEOTIDE SEQUENCE</scope>
    <source>
        <strain evidence="1">CBS 247.69</strain>
    </source>
</reference>
<dbReference type="Proteomes" id="UP000807353">
    <property type="component" value="Unassembled WGS sequence"/>
</dbReference>
<protein>
    <submittedName>
        <fullName evidence="1">Uncharacterized protein</fullName>
    </submittedName>
</protein>
<dbReference type="AlphaFoldDB" id="A0A9P5YJD9"/>
<sequence length="161" mass="18515">MMAIQYLSAWKDIKWCGEGGLRWRNDFVQRIETTLLLSNYPSNAFVDSHDPTPPPALALSHHDMASPLSWTRIGDNRDLTKQLEALHPPPVGRWIGFLSHKYIVLRYDMPPMSHFRTSLAADLWGYHHLLAPLRIPVDRPCHLLAHILLPLLSTIHRFIPC</sequence>
<name>A0A9P5YJD9_9AGAR</name>
<gene>
    <name evidence="1" type="ORF">BDZ94DRAFT_21507</name>
</gene>
<organism evidence="1 2">
    <name type="scientific">Collybia nuda</name>
    <dbReference type="NCBI Taxonomy" id="64659"/>
    <lineage>
        <taxon>Eukaryota</taxon>
        <taxon>Fungi</taxon>
        <taxon>Dikarya</taxon>
        <taxon>Basidiomycota</taxon>
        <taxon>Agaricomycotina</taxon>
        <taxon>Agaricomycetes</taxon>
        <taxon>Agaricomycetidae</taxon>
        <taxon>Agaricales</taxon>
        <taxon>Tricholomatineae</taxon>
        <taxon>Clitocybaceae</taxon>
        <taxon>Collybia</taxon>
    </lineage>
</organism>
<keyword evidence="2" id="KW-1185">Reference proteome</keyword>
<dbReference type="EMBL" id="MU150229">
    <property type="protein sequence ID" value="KAF9469710.1"/>
    <property type="molecule type" value="Genomic_DNA"/>
</dbReference>
<evidence type="ECO:0000313" key="1">
    <source>
        <dbReference type="EMBL" id="KAF9469710.1"/>
    </source>
</evidence>